<protein>
    <submittedName>
        <fullName evidence="2">Uncharacterized protein</fullName>
    </submittedName>
</protein>
<sequence>MIVGIMPFRIFLDLCLLRANPQDLPVSNRLLAAALAAHLLANVLSGLDSASPENALLAGAMDTLLLVALTHTGLMLRGVGARTRQTLTALAACGALLTFAAWGAVTLAETVTAHAWVAWLPFLFWFLAVYGHILRNALNVSLGVALALSAGYVLLSLAVTGPFLLPELPSP</sequence>
<reference evidence="2 3" key="1">
    <citation type="journal article" date="2016" name="Nat. Commun.">
        <title>Thousands of microbial genomes shed light on interconnected biogeochemical processes in an aquifer system.</title>
        <authorList>
            <person name="Anantharaman K."/>
            <person name="Brown C.T."/>
            <person name="Hug L.A."/>
            <person name="Sharon I."/>
            <person name="Castelle C.J."/>
            <person name="Probst A.J."/>
            <person name="Thomas B.C."/>
            <person name="Singh A."/>
            <person name="Wilkins M.J."/>
            <person name="Karaoz U."/>
            <person name="Brodie E.L."/>
            <person name="Williams K.H."/>
            <person name="Hubbard S.S."/>
            <person name="Banfield J.F."/>
        </authorList>
    </citation>
    <scope>NUCLEOTIDE SEQUENCE [LARGE SCALE GENOMIC DNA]</scope>
</reference>
<proteinExistence type="predicted"/>
<comment type="caution">
    <text evidence="2">The sequence shown here is derived from an EMBL/GenBank/DDBJ whole genome shotgun (WGS) entry which is preliminary data.</text>
</comment>
<evidence type="ECO:0000256" key="1">
    <source>
        <dbReference type="SAM" id="Phobius"/>
    </source>
</evidence>
<keyword evidence="1" id="KW-0812">Transmembrane</keyword>
<feature type="transmembrane region" description="Helical" evidence="1">
    <location>
        <begin position="142"/>
        <end position="165"/>
    </location>
</feature>
<dbReference type="AlphaFoldDB" id="A0A1F6SWL4"/>
<feature type="transmembrane region" description="Helical" evidence="1">
    <location>
        <begin position="111"/>
        <end position="130"/>
    </location>
</feature>
<dbReference type="Proteomes" id="UP000179334">
    <property type="component" value="Unassembled WGS sequence"/>
</dbReference>
<keyword evidence="1" id="KW-0472">Membrane</keyword>
<evidence type="ECO:0000313" key="3">
    <source>
        <dbReference type="Proteomes" id="UP000179334"/>
    </source>
</evidence>
<name>A0A1F6SWL4_9PROT</name>
<feature type="transmembrane region" description="Helical" evidence="1">
    <location>
        <begin position="87"/>
        <end position="105"/>
    </location>
</feature>
<keyword evidence="1" id="KW-1133">Transmembrane helix</keyword>
<accession>A0A1F6SWL4</accession>
<organism evidence="2 3">
    <name type="scientific">Candidatus Muproteobacteria bacterium RBG_16_64_10</name>
    <dbReference type="NCBI Taxonomy" id="1817757"/>
    <lineage>
        <taxon>Bacteria</taxon>
        <taxon>Pseudomonadati</taxon>
        <taxon>Pseudomonadota</taxon>
        <taxon>Candidatus Muproteobacteria</taxon>
    </lineage>
</organism>
<evidence type="ECO:0000313" key="2">
    <source>
        <dbReference type="EMBL" id="OGI37069.1"/>
    </source>
</evidence>
<dbReference type="EMBL" id="MFSR01000103">
    <property type="protein sequence ID" value="OGI37069.1"/>
    <property type="molecule type" value="Genomic_DNA"/>
</dbReference>
<gene>
    <name evidence="2" type="ORF">A2V91_05700</name>
</gene>